<evidence type="ECO:0000259" key="1">
    <source>
        <dbReference type="PROSITE" id="PS51352"/>
    </source>
</evidence>
<dbReference type="GO" id="GO:0004800">
    <property type="term" value="F:thyroxine 5'-deiodinase activity"/>
    <property type="evidence" value="ECO:0007669"/>
    <property type="project" value="InterPro"/>
</dbReference>
<dbReference type="AlphaFoldDB" id="A0A7S1UNA8"/>
<accession>A0A7S1UNA8</accession>
<feature type="domain" description="Thioredoxin" evidence="1">
    <location>
        <begin position="76"/>
        <end position="249"/>
    </location>
</feature>
<dbReference type="PANTHER" id="PTHR11781:SF22">
    <property type="entry name" value="TYPE I IODOTHYRONINE DEIODINASE"/>
    <property type="match status" value="1"/>
</dbReference>
<dbReference type="Pfam" id="PF00837">
    <property type="entry name" value="T4_deiodinase"/>
    <property type="match status" value="1"/>
</dbReference>
<dbReference type="PANTHER" id="PTHR11781">
    <property type="entry name" value="IODOTHYRONINE DEIODINASE"/>
    <property type="match status" value="1"/>
</dbReference>
<organism evidence="2">
    <name type="scientific">Grammatophora oceanica</name>
    <dbReference type="NCBI Taxonomy" id="210454"/>
    <lineage>
        <taxon>Eukaryota</taxon>
        <taxon>Sar</taxon>
        <taxon>Stramenopiles</taxon>
        <taxon>Ochrophyta</taxon>
        <taxon>Bacillariophyta</taxon>
        <taxon>Fragilariophyceae</taxon>
        <taxon>Fragilariophycidae</taxon>
        <taxon>Rhabdonematales</taxon>
        <taxon>Grammatophoraceae</taxon>
        <taxon>Grammatophora</taxon>
    </lineage>
</organism>
<proteinExistence type="predicted"/>
<protein>
    <recommendedName>
        <fullName evidence="1">Thioredoxin domain-containing protein</fullName>
    </recommendedName>
</protein>
<dbReference type="InterPro" id="IPR013766">
    <property type="entry name" value="Thioredoxin_domain"/>
</dbReference>
<sequence length="251" mass="28191">MNNHHQARVTKLSLRDALLRVTRLAFTKSPCPIIPKALYKTVRIMPAPLGKTFVGFDKKYLVEALQRHVEERKKGSMEGTAAPSFDDLPLLLEGESELAVSLSDYRGKPLALFFGSYTSSAFRDGAGRIQSIYDAHKGDNINFLYIYPSEAHPTDGWKIESNEKEGISFRRPRTMEEKFHLAKTAKDAYNLTMPIAVDTLDDATDEAYGAMPVRCYVIDHDGIVKYQGKRGPFGFDIDAWEAAIQRALADR</sequence>
<dbReference type="InterPro" id="IPR036249">
    <property type="entry name" value="Thioredoxin-like_sf"/>
</dbReference>
<evidence type="ECO:0000313" key="2">
    <source>
        <dbReference type="EMBL" id="CAD9273448.1"/>
    </source>
</evidence>
<dbReference type="SUPFAM" id="SSF52833">
    <property type="entry name" value="Thioredoxin-like"/>
    <property type="match status" value="1"/>
</dbReference>
<dbReference type="EMBL" id="HBGK01004494">
    <property type="protein sequence ID" value="CAD9273448.1"/>
    <property type="molecule type" value="Transcribed_RNA"/>
</dbReference>
<dbReference type="PROSITE" id="PS51352">
    <property type="entry name" value="THIOREDOXIN_2"/>
    <property type="match status" value="1"/>
</dbReference>
<reference evidence="2" key="1">
    <citation type="submission" date="2021-01" db="EMBL/GenBank/DDBJ databases">
        <authorList>
            <person name="Corre E."/>
            <person name="Pelletier E."/>
            <person name="Niang G."/>
            <person name="Scheremetjew M."/>
            <person name="Finn R."/>
            <person name="Kale V."/>
            <person name="Holt S."/>
            <person name="Cochrane G."/>
            <person name="Meng A."/>
            <person name="Brown T."/>
            <person name="Cohen L."/>
        </authorList>
    </citation>
    <scope>NUCLEOTIDE SEQUENCE</scope>
    <source>
        <strain evidence="2">CCMP 410</strain>
    </source>
</reference>
<gene>
    <name evidence="2" type="ORF">GOCE00092_LOCUS2356</name>
</gene>
<dbReference type="InterPro" id="IPR000643">
    <property type="entry name" value="Iodothyronine_deiodinase"/>
</dbReference>
<name>A0A7S1UNA8_9STRA</name>
<dbReference type="Gene3D" id="3.40.30.10">
    <property type="entry name" value="Glutaredoxin"/>
    <property type="match status" value="1"/>
</dbReference>